<evidence type="ECO:0000256" key="1">
    <source>
        <dbReference type="SAM" id="Phobius"/>
    </source>
</evidence>
<sequence>MDLSFWSVTLIVLAIIWIRYGFFVALFGLAVVSMACLVFWSAYYLFPILLLIIVAYLFFAKTAVGRTIWQRVFQ</sequence>
<keyword evidence="1" id="KW-0812">Transmembrane</keyword>
<reference evidence="2 3" key="1">
    <citation type="journal article" date="2016" name="Nat. Commun.">
        <title>Thousands of microbial genomes shed light on interconnected biogeochemical processes in an aquifer system.</title>
        <authorList>
            <person name="Anantharaman K."/>
            <person name="Brown C.T."/>
            <person name="Hug L.A."/>
            <person name="Sharon I."/>
            <person name="Castelle C.J."/>
            <person name="Probst A.J."/>
            <person name="Thomas B.C."/>
            <person name="Singh A."/>
            <person name="Wilkins M.J."/>
            <person name="Karaoz U."/>
            <person name="Brodie E.L."/>
            <person name="Williams K.H."/>
            <person name="Hubbard S.S."/>
            <person name="Banfield J.F."/>
        </authorList>
    </citation>
    <scope>NUCLEOTIDE SEQUENCE [LARGE SCALE GENOMIC DNA]</scope>
</reference>
<dbReference type="Proteomes" id="UP000177306">
    <property type="component" value="Unassembled WGS sequence"/>
</dbReference>
<feature type="transmembrane region" description="Helical" evidence="1">
    <location>
        <begin position="6"/>
        <end position="30"/>
    </location>
</feature>
<dbReference type="AlphaFoldDB" id="A0A1F6EFQ6"/>
<proteinExistence type="predicted"/>
<evidence type="ECO:0000313" key="2">
    <source>
        <dbReference type="EMBL" id="OGG72486.1"/>
    </source>
</evidence>
<organism evidence="2 3">
    <name type="scientific">Candidatus Kaiserbacteria bacterium RIFCSPLOWO2_01_FULL_53_17</name>
    <dbReference type="NCBI Taxonomy" id="1798511"/>
    <lineage>
        <taxon>Bacteria</taxon>
        <taxon>Candidatus Kaiseribacteriota</taxon>
    </lineage>
</organism>
<evidence type="ECO:0000313" key="3">
    <source>
        <dbReference type="Proteomes" id="UP000177306"/>
    </source>
</evidence>
<dbReference type="EMBL" id="MFLY01000048">
    <property type="protein sequence ID" value="OGG72486.1"/>
    <property type="molecule type" value="Genomic_DNA"/>
</dbReference>
<comment type="caution">
    <text evidence="2">The sequence shown here is derived from an EMBL/GenBank/DDBJ whole genome shotgun (WGS) entry which is preliminary data.</text>
</comment>
<protein>
    <submittedName>
        <fullName evidence="2">Uncharacterized protein</fullName>
    </submittedName>
</protein>
<accession>A0A1F6EFQ6</accession>
<keyword evidence="1" id="KW-0472">Membrane</keyword>
<gene>
    <name evidence="2" type="ORF">A3A38_02485</name>
</gene>
<keyword evidence="1" id="KW-1133">Transmembrane helix</keyword>
<feature type="transmembrane region" description="Helical" evidence="1">
    <location>
        <begin position="37"/>
        <end position="59"/>
    </location>
</feature>
<name>A0A1F6EFQ6_9BACT</name>